<dbReference type="PANTHER" id="PTHR31912">
    <property type="entry name" value="IP13529P"/>
    <property type="match status" value="1"/>
</dbReference>
<dbReference type="Proteomes" id="UP000814176">
    <property type="component" value="Unassembled WGS sequence"/>
</dbReference>
<evidence type="ECO:0000256" key="1">
    <source>
        <dbReference type="SAM" id="MobiDB-lite"/>
    </source>
</evidence>
<name>A0ABQ8JYY8_9APHY</name>
<dbReference type="PANTHER" id="PTHR31912:SF34">
    <property type="entry name" value="NOTOCHORD-RELATED PROTEIN"/>
    <property type="match status" value="1"/>
</dbReference>
<feature type="compositionally biased region" description="Polar residues" evidence="1">
    <location>
        <begin position="832"/>
        <end position="844"/>
    </location>
</feature>
<reference evidence="2 3" key="1">
    <citation type="journal article" date="2021" name="Environ. Microbiol.">
        <title>Gene family expansions and transcriptome signatures uncover fungal adaptations to wood decay.</title>
        <authorList>
            <person name="Hage H."/>
            <person name="Miyauchi S."/>
            <person name="Viragh M."/>
            <person name="Drula E."/>
            <person name="Min B."/>
            <person name="Chaduli D."/>
            <person name="Navarro D."/>
            <person name="Favel A."/>
            <person name="Norest M."/>
            <person name="Lesage-Meessen L."/>
            <person name="Balint B."/>
            <person name="Merenyi Z."/>
            <person name="de Eugenio L."/>
            <person name="Morin E."/>
            <person name="Martinez A.T."/>
            <person name="Baldrian P."/>
            <person name="Stursova M."/>
            <person name="Martinez M.J."/>
            <person name="Novotny C."/>
            <person name="Magnuson J.K."/>
            <person name="Spatafora J.W."/>
            <person name="Maurice S."/>
            <person name="Pangilinan J."/>
            <person name="Andreopoulos W."/>
            <person name="LaButti K."/>
            <person name="Hundley H."/>
            <person name="Na H."/>
            <person name="Kuo A."/>
            <person name="Barry K."/>
            <person name="Lipzen A."/>
            <person name="Henrissat B."/>
            <person name="Riley R."/>
            <person name="Ahrendt S."/>
            <person name="Nagy L.G."/>
            <person name="Grigoriev I.V."/>
            <person name="Martin F."/>
            <person name="Rosso M.N."/>
        </authorList>
    </citation>
    <scope>NUCLEOTIDE SEQUENCE [LARGE SCALE GENOMIC DNA]</scope>
    <source>
        <strain evidence="2 3">CIRM-BRFM 1785</strain>
    </source>
</reference>
<dbReference type="RefSeq" id="XP_047772477.1">
    <property type="nucleotide sequence ID" value="XM_047928214.1"/>
</dbReference>
<dbReference type="GeneID" id="72008946"/>
<feature type="compositionally biased region" description="Polar residues" evidence="1">
    <location>
        <begin position="1089"/>
        <end position="1108"/>
    </location>
</feature>
<proteinExistence type="predicted"/>
<sequence>MPRDRDLVALINQLQNPELNEYSFTHLAEDDKGDDLDDPTVPDVIAELERLGINAPGSKDNDHVPIGPCLLGDAEADDDWHPYGTKTMFMLNLLDSLPRLRLSDDHIRLIIWRKTSQDNEFYANGPSSTFRLDWSNPLVRAHIRLYPETTPEVSEILQAEKAAPKVINTKDLDLYPHMWADWENTPYRHFYIREAARLHDGRYVLILRWIVERSTVYADVYELNHTTGLFGMYDPEVLRIPVNTLSGNCRDIEAVLGQDIRFDDTVPKWAARNHPVRETANGRPAFTLYAAAWSDDVSGNVSKQFNLHTNMYLANLNLPHEKLQQEFFIRFHSTSQHASSSEQFTALYKEAGPDCWIEAYDCALKEDIVFRVMPHIKPADNPQQSETCSHIGLKGNLFCRRCMVGGSAEAKETNEVLLTVKPGEPRTPDETERVVKLQLRLACRGEREAVEESQTSTGVKDRIAQFWIEVVLIRSQAEQKRRLTDKDTRDARMNSRSLKGDEHRKVKDTIVTAIQEETFEWLIQQPPHSYNAIPVDSPLRKDVRRGDHYNPLLGVPGVNVHRDTATEILHTYLIGEDKYIWHDTSHPWSKKEERLFAQRLQSSSVDGLSIPAIQAEYMVKYKNSLIGRHYKTLQQLAVFHLHDLCSPLIFDLWKSTGELGAMIWVDTILDMEQYLADLEILIANLLDIWALLDPYRIIVKAKHHVLSHLVADVRQFGPAILYSTEIFECWNSVFRICSVLSNRLAPSRDIAETLAGLETFKHIVSGGWWKTDEGGMVQAGRHVRAYLRSTPELQRRLGWVDPTSIQPGTVKLEAVKKRSVPVDTAPQAGENAGSSSGTASQTVESRVESGADERLKRCAYVISRSKDVCKRGSWVFYKHPQTQVVSAGRIVEVFLAPSSSSDNGSPAKDCAHVLIQPYTVLEAKDKHYNMPVLVRTIASIEQPAHDLYDRVCVAPEAVLFAFNAQHDCYDSKCAPTGTVPVRQERRETGQTRQVNEHVAKTDRYILNTHAIRNSALIRQTLPRNLTAPEPYIPSEDRTKRHHELAAQLQVSGPQKHADAKTRAAETRARNKTKNATAAERGSARAPTAAGTSNRPVPSSNTAGPSLANQDDEMTT</sequence>
<comment type="caution">
    <text evidence="2">The sequence shown here is derived from an EMBL/GenBank/DDBJ whole genome shotgun (WGS) entry which is preliminary data.</text>
</comment>
<keyword evidence="3" id="KW-1185">Reference proteome</keyword>
<gene>
    <name evidence="2" type="ORF">C8Q71DRAFT_863691</name>
</gene>
<accession>A0ABQ8JYY8</accession>
<evidence type="ECO:0000313" key="3">
    <source>
        <dbReference type="Proteomes" id="UP000814176"/>
    </source>
</evidence>
<feature type="region of interest" description="Disordered" evidence="1">
    <location>
        <begin position="479"/>
        <end position="501"/>
    </location>
</feature>
<evidence type="ECO:0000313" key="2">
    <source>
        <dbReference type="EMBL" id="KAH9828836.1"/>
    </source>
</evidence>
<feature type="compositionally biased region" description="Basic and acidic residues" evidence="1">
    <location>
        <begin position="1055"/>
        <end position="1068"/>
    </location>
</feature>
<feature type="region of interest" description="Disordered" evidence="1">
    <location>
        <begin position="824"/>
        <end position="848"/>
    </location>
</feature>
<dbReference type="EMBL" id="JADCUA010000046">
    <property type="protein sequence ID" value="KAH9828836.1"/>
    <property type="molecule type" value="Genomic_DNA"/>
</dbReference>
<feature type="region of interest" description="Disordered" evidence="1">
    <location>
        <begin position="1046"/>
        <end position="1115"/>
    </location>
</feature>
<organism evidence="2 3">
    <name type="scientific">Rhodofomes roseus</name>
    <dbReference type="NCBI Taxonomy" id="34475"/>
    <lineage>
        <taxon>Eukaryota</taxon>
        <taxon>Fungi</taxon>
        <taxon>Dikarya</taxon>
        <taxon>Basidiomycota</taxon>
        <taxon>Agaricomycotina</taxon>
        <taxon>Agaricomycetes</taxon>
        <taxon>Polyporales</taxon>
        <taxon>Rhodofomes</taxon>
    </lineage>
</organism>
<protein>
    <submittedName>
        <fullName evidence="2">Uncharacterized protein</fullName>
    </submittedName>
</protein>